<evidence type="ECO:0000256" key="1">
    <source>
        <dbReference type="SAM" id="MobiDB-lite"/>
    </source>
</evidence>
<feature type="region of interest" description="Disordered" evidence="1">
    <location>
        <begin position="18"/>
        <end position="41"/>
    </location>
</feature>
<reference evidence="2 3" key="1">
    <citation type="journal article" date="2018" name="Science">
        <title>The opium poppy genome and morphinan production.</title>
        <authorList>
            <person name="Guo L."/>
            <person name="Winzer T."/>
            <person name="Yang X."/>
            <person name="Li Y."/>
            <person name="Ning Z."/>
            <person name="He Z."/>
            <person name="Teodor R."/>
            <person name="Lu Y."/>
            <person name="Bowser T.A."/>
            <person name="Graham I.A."/>
            <person name="Ye K."/>
        </authorList>
    </citation>
    <scope>NUCLEOTIDE SEQUENCE [LARGE SCALE GENOMIC DNA]</scope>
    <source>
        <strain evidence="3">cv. HN1</strain>
        <tissue evidence="2">Leaves</tissue>
    </source>
</reference>
<sequence length="100" mass="11065">MNSSKRGGFFRQVFSDAAARSAGPKTKKAKTTKNSSKGSSFPKKAFTLVAHKFFVLCLNFVHSYETLWRCLQSIHQETLLLDGDTAQPLPMNSICSLHNG</sequence>
<evidence type="ECO:0000313" key="3">
    <source>
        <dbReference type="Proteomes" id="UP000316621"/>
    </source>
</evidence>
<gene>
    <name evidence="2" type="ORF">C5167_031588</name>
</gene>
<accession>A0A4Y7K8K4</accession>
<organism evidence="2 3">
    <name type="scientific">Papaver somniferum</name>
    <name type="common">Opium poppy</name>
    <dbReference type="NCBI Taxonomy" id="3469"/>
    <lineage>
        <taxon>Eukaryota</taxon>
        <taxon>Viridiplantae</taxon>
        <taxon>Streptophyta</taxon>
        <taxon>Embryophyta</taxon>
        <taxon>Tracheophyta</taxon>
        <taxon>Spermatophyta</taxon>
        <taxon>Magnoliopsida</taxon>
        <taxon>Ranunculales</taxon>
        <taxon>Papaveraceae</taxon>
        <taxon>Papaveroideae</taxon>
        <taxon>Papaver</taxon>
    </lineage>
</organism>
<dbReference type="EMBL" id="CM010721">
    <property type="protein sequence ID" value="RZC68325.1"/>
    <property type="molecule type" value="Genomic_DNA"/>
</dbReference>
<name>A0A4Y7K8K4_PAPSO</name>
<evidence type="ECO:0000313" key="2">
    <source>
        <dbReference type="EMBL" id="RZC68325.1"/>
    </source>
</evidence>
<keyword evidence="3" id="KW-1185">Reference proteome</keyword>
<protein>
    <submittedName>
        <fullName evidence="2">Uncharacterized protein</fullName>
    </submittedName>
</protein>
<proteinExistence type="predicted"/>
<dbReference type="AlphaFoldDB" id="A0A4Y7K8K4"/>
<dbReference type="Proteomes" id="UP000316621">
    <property type="component" value="Chromosome 7"/>
</dbReference>
<dbReference type="Gramene" id="RZC68325">
    <property type="protein sequence ID" value="RZC68325"/>
    <property type="gene ID" value="C5167_031588"/>
</dbReference>